<dbReference type="RefSeq" id="WP_338226983.1">
    <property type="nucleotide sequence ID" value="NZ_BTPE01000002.1"/>
</dbReference>
<dbReference type="EMBL" id="BTPE01000002">
    <property type="protein sequence ID" value="GMQ32168.1"/>
    <property type="molecule type" value="Genomic_DNA"/>
</dbReference>
<evidence type="ECO:0000256" key="2">
    <source>
        <dbReference type="ARBA" id="ARBA00023015"/>
    </source>
</evidence>
<dbReference type="InterPro" id="IPR013325">
    <property type="entry name" value="RNA_pol_sigma_r2"/>
</dbReference>
<dbReference type="InterPro" id="IPR014284">
    <property type="entry name" value="RNA_pol_sigma-70_dom"/>
</dbReference>
<evidence type="ECO:0000256" key="1">
    <source>
        <dbReference type="ARBA" id="ARBA00010641"/>
    </source>
</evidence>
<proteinExistence type="inferred from homology"/>
<dbReference type="PANTHER" id="PTHR43133">
    <property type="entry name" value="RNA POLYMERASE ECF-TYPE SIGMA FACTO"/>
    <property type="match status" value="1"/>
</dbReference>
<dbReference type="Gene3D" id="1.10.10.10">
    <property type="entry name" value="Winged helix-like DNA-binding domain superfamily/Winged helix DNA-binding domain"/>
    <property type="match status" value="1"/>
</dbReference>
<keyword evidence="2" id="KW-0805">Transcription regulation</keyword>
<dbReference type="SUPFAM" id="SSF88946">
    <property type="entry name" value="Sigma2 domain of RNA polymerase sigma factors"/>
    <property type="match status" value="1"/>
</dbReference>
<dbReference type="InterPro" id="IPR013324">
    <property type="entry name" value="RNA_pol_sigma_r3/r4-like"/>
</dbReference>
<dbReference type="Gene3D" id="1.10.1740.10">
    <property type="match status" value="1"/>
</dbReference>
<comment type="caution">
    <text evidence="6">The sequence shown here is derived from an EMBL/GenBank/DDBJ whole genome shotgun (WGS) entry which is preliminary data.</text>
</comment>
<name>A0ABQ6PY81_9BACT</name>
<evidence type="ECO:0000256" key="3">
    <source>
        <dbReference type="ARBA" id="ARBA00023082"/>
    </source>
</evidence>
<keyword evidence="5" id="KW-0804">Transcription</keyword>
<keyword evidence="4" id="KW-0238">DNA-binding</keyword>
<accession>A0ABQ6PY81</accession>
<dbReference type="Proteomes" id="UP001307705">
    <property type="component" value="Unassembled WGS sequence"/>
</dbReference>
<dbReference type="PANTHER" id="PTHR43133:SF8">
    <property type="entry name" value="RNA POLYMERASE SIGMA FACTOR HI_1459-RELATED"/>
    <property type="match status" value="1"/>
</dbReference>
<evidence type="ECO:0000313" key="7">
    <source>
        <dbReference type="Proteomes" id="UP001307705"/>
    </source>
</evidence>
<evidence type="ECO:0008006" key="8">
    <source>
        <dbReference type="Google" id="ProtNLM"/>
    </source>
</evidence>
<evidence type="ECO:0000256" key="4">
    <source>
        <dbReference type="ARBA" id="ARBA00023125"/>
    </source>
</evidence>
<gene>
    <name evidence="6" type="ORF">Ataiwa_04400</name>
</gene>
<dbReference type="SUPFAM" id="SSF88659">
    <property type="entry name" value="Sigma3 and sigma4 domains of RNA polymerase sigma factors"/>
    <property type="match status" value="1"/>
</dbReference>
<protein>
    <recommendedName>
        <fullName evidence="8">RNA polymerase sigma factor, sigma-70 family</fullName>
    </recommendedName>
</protein>
<evidence type="ECO:0000313" key="6">
    <source>
        <dbReference type="EMBL" id="GMQ32168.1"/>
    </source>
</evidence>
<dbReference type="NCBIfam" id="TIGR02937">
    <property type="entry name" value="sigma70-ECF"/>
    <property type="match status" value="1"/>
</dbReference>
<reference evidence="6 7" key="1">
    <citation type="submission" date="2023-08" db="EMBL/GenBank/DDBJ databases">
        <title>Draft genome sequence of Algoriphagus taiwanensis.</title>
        <authorList>
            <person name="Takatani N."/>
            <person name="Hosokawa M."/>
            <person name="Sawabe T."/>
        </authorList>
    </citation>
    <scope>NUCLEOTIDE SEQUENCE [LARGE SCALE GENOMIC DNA]</scope>
    <source>
        <strain evidence="6 7">JCM 19755</strain>
    </source>
</reference>
<organism evidence="6 7">
    <name type="scientific">Algoriphagus taiwanensis</name>
    <dbReference type="NCBI Taxonomy" id="1445656"/>
    <lineage>
        <taxon>Bacteria</taxon>
        <taxon>Pseudomonadati</taxon>
        <taxon>Bacteroidota</taxon>
        <taxon>Cytophagia</taxon>
        <taxon>Cytophagales</taxon>
        <taxon>Cyclobacteriaceae</taxon>
        <taxon>Algoriphagus</taxon>
    </lineage>
</organism>
<evidence type="ECO:0000256" key="5">
    <source>
        <dbReference type="ARBA" id="ARBA00023163"/>
    </source>
</evidence>
<keyword evidence="7" id="KW-1185">Reference proteome</keyword>
<sequence length="177" mass="20775">MNASQRLILAFQTNHDAGIRPFYQAVKERFLKIYRGKLDRDSLQDVYQEAFVRLYEAALKGKLDAVSGDLDGYLLGICRHLVAGKLGQLIQHRTEEWNPDIHAEALEWEELEEEDERERQLGSAFEKLGEQCRKILQAFYYLGWDMARISKEMNYPNAETAKSQKYRCMQHLKKQMK</sequence>
<dbReference type="InterPro" id="IPR039425">
    <property type="entry name" value="RNA_pol_sigma-70-like"/>
</dbReference>
<comment type="similarity">
    <text evidence="1">Belongs to the sigma-70 factor family. ECF subfamily.</text>
</comment>
<dbReference type="InterPro" id="IPR036388">
    <property type="entry name" value="WH-like_DNA-bd_sf"/>
</dbReference>
<keyword evidence="3" id="KW-0731">Sigma factor</keyword>